<accession>A0A542XKT1</accession>
<evidence type="ECO:0000313" key="2">
    <source>
        <dbReference type="EMBL" id="TQL36380.1"/>
    </source>
</evidence>
<reference evidence="2 3" key="1">
    <citation type="submission" date="2019-06" db="EMBL/GenBank/DDBJ databases">
        <title>Sequencing the genomes of 1000 actinobacteria strains.</title>
        <authorList>
            <person name="Klenk H.-P."/>
        </authorList>
    </citation>
    <scope>NUCLEOTIDE SEQUENCE [LARGE SCALE GENOMIC DNA]</scope>
    <source>
        <strain evidence="2 3">DSM 44819</strain>
    </source>
</reference>
<proteinExistence type="predicted"/>
<reference evidence="1 4" key="2">
    <citation type="submission" date="2021-03" db="EMBL/GenBank/DDBJ databases">
        <title>Whole genome shotgun sequence of Salinispora arenicola NBRC 105043.</title>
        <authorList>
            <person name="Komaki H."/>
            <person name="Tamura T."/>
        </authorList>
    </citation>
    <scope>NUCLEOTIDE SEQUENCE [LARGE SCALE GENOMIC DNA]</scope>
    <source>
        <strain evidence="1 4">NBRC 105043</strain>
    </source>
</reference>
<keyword evidence="4" id="KW-1185">Reference proteome</keyword>
<dbReference type="RefSeq" id="WP_016811703.1">
    <property type="nucleotide sequence ID" value="NZ_BOQM01000009.1"/>
</dbReference>
<comment type="caution">
    <text evidence="2">The sequence shown here is derived from an EMBL/GenBank/DDBJ whole genome shotgun (WGS) entry which is preliminary data.</text>
</comment>
<sequence>MDVVPEAWKELTGRSRYEALVGNAQGLAMLLDGVSSLIKACEPPSGSLYQFAARVEDLEEAHKQAVETLRTFVVRVKAFEADLVSKPWKVS</sequence>
<dbReference type="Proteomes" id="UP000677457">
    <property type="component" value="Unassembled WGS sequence"/>
</dbReference>
<dbReference type="EMBL" id="VFOL01000001">
    <property type="protein sequence ID" value="TQL36380.1"/>
    <property type="molecule type" value="Genomic_DNA"/>
</dbReference>
<evidence type="ECO:0000313" key="1">
    <source>
        <dbReference type="EMBL" id="GIM84215.1"/>
    </source>
</evidence>
<organism evidence="2 3">
    <name type="scientific">Salinispora arenicola</name>
    <dbReference type="NCBI Taxonomy" id="168697"/>
    <lineage>
        <taxon>Bacteria</taxon>
        <taxon>Bacillati</taxon>
        <taxon>Actinomycetota</taxon>
        <taxon>Actinomycetes</taxon>
        <taxon>Micromonosporales</taxon>
        <taxon>Micromonosporaceae</taxon>
        <taxon>Salinispora</taxon>
    </lineage>
</organism>
<name>A0A542XKT1_SALAC</name>
<dbReference type="GeneID" id="93770773"/>
<protein>
    <submittedName>
        <fullName evidence="2">Uncharacterized protein</fullName>
    </submittedName>
</protein>
<gene>
    <name evidence="2" type="ORF">FB564_1473</name>
    <name evidence="1" type="ORF">Sar04_16250</name>
</gene>
<dbReference type="Proteomes" id="UP000315983">
    <property type="component" value="Unassembled WGS sequence"/>
</dbReference>
<evidence type="ECO:0000313" key="3">
    <source>
        <dbReference type="Proteomes" id="UP000315983"/>
    </source>
</evidence>
<evidence type="ECO:0000313" key="4">
    <source>
        <dbReference type="Proteomes" id="UP000677457"/>
    </source>
</evidence>
<dbReference type="AlphaFoldDB" id="A0A542XKT1"/>
<dbReference type="EMBL" id="BOQM01000009">
    <property type="protein sequence ID" value="GIM84215.1"/>
    <property type="molecule type" value="Genomic_DNA"/>
</dbReference>